<dbReference type="AlphaFoldDB" id="A0A4Q5N227"/>
<dbReference type="Pfam" id="PF13411">
    <property type="entry name" value="MerR_1"/>
    <property type="match status" value="1"/>
</dbReference>
<dbReference type="GO" id="GO:0003677">
    <property type="term" value="F:DNA binding"/>
    <property type="evidence" value="ECO:0007669"/>
    <property type="project" value="InterPro"/>
</dbReference>
<dbReference type="InterPro" id="IPR009061">
    <property type="entry name" value="DNA-bd_dom_put_sf"/>
</dbReference>
<dbReference type="Proteomes" id="UP000293764">
    <property type="component" value="Unassembled WGS sequence"/>
</dbReference>
<dbReference type="GO" id="GO:0006355">
    <property type="term" value="P:regulation of DNA-templated transcription"/>
    <property type="evidence" value="ECO:0007669"/>
    <property type="project" value="InterPro"/>
</dbReference>
<dbReference type="SUPFAM" id="SSF46955">
    <property type="entry name" value="Putative DNA-binding domain"/>
    <property type="match status" value="1"/>
</dbReference>
<dbReference type="Gene3D" id="1.10.1660.10">
    <property type="match status" value="1"/>
</dbReference>
<dbReference type="EMBL" id="SDWW01000007">
    <property type="protein sequence ID" value="RYV52180.1"/>
    <property type="molecule type" value="Genomic_DNA"/>
</dbReference>
<dbReference type="InterPro" id="IPR000551">
    <property type="entry name" value="MerR-type_HTH_dom"/>
</dbReference>
<comment type="caution">
    <text evidence="2">The sequence shown here is derived from an EMBL/GenBank/DDBJ whole genome shotgun (WGS) entry which is preliminary data.</text>
</comment>
<evidence type="ECO:0000313" key="2">
    <source>
        <dbReference type="EMBL" id="RYV52180.1"/>
    </source>
</evidence>
<reference evidence="2 3" key="1">
    <citation type="submission" date="2019-01" db="EMBL/GenBank/DDBJ databases">
        <title>Novel species of Cellulomonas.</title>
        <authorList>
            <person name="Liu Q."/>
            <person name="Xin Y.-H."/>
        </authorList>
    </citation>
    <scope>NUCLEOTIDE SEQUENCE [LARGE SCALE GENOMIC DNA]</scope>
    <source>
        <strain evidence="2 3">HLT2-17</strain>
    </source>
</reference>
<accession>A0A4Q5N227</accession>
<feature type="domain" description="HTH merR-type" evidence="1">
    <location>
        <begin position="16"/>
        <end position="69"/>
    </location>
</feature>
<dbReference type="RefSeq" id="WP_130101420.1">
    <property type="nucleotide sequence ID" value="NZ_SDWW01000007.1"/>
</dbReference>
<organism evidence="2 3">
    <name type="scientific">Pengzhenrongella frigida</name>
    <dbReference type="NCBI Taxonomy" id="1259133"/>
    <lineage>
        <taxon>Bacteria</taxon>
        <taxon>Bacillati</taxon>
        <taxon>Actinomycetota</taxon>
        <taxon>Actinomycetes</taxon>
        <taxon>Micrococcales</taxon>
        <taxon>Pengzhenrongella</taxon>
    </lineage>
</organism>
<dbReference type="SMART" id="SM00422">
    <property type="entry name" value="HTH_MERR"/>
    <property type="match status" value="1"/>
</dbReference>
<name>A0A4Q5N227_9MICO</name>
<proteinExistence type="predicted"/>
<gene>
    <name evidence="2" type="ORF">EUA98_04195</name>
</gene>
<keyword evidence="3" id="KW-1185">Reference proteome</keyword>
<evidence type="ECO:0000259" key="1">
    <source>
        <dbReference type="PROSITE" id="PS50937"/>
    </source>
</evidence>
<evidence type="ECO:0000313" key="3">
    <source>
        <dbReference type="Proteomes" id="UP000293764"/>
    </source>
</evidence>
<dbReference type="PROSITE" id="PS50937">
    <property type="entry name" value="HTH_MERR_2"/>
    <property type="match status" value="1"/>
</dbReference>
<protein>
    <submittedName>
        <fullName evidence="2">MerR family transcriptional regulator</fullName>
    </submittedName>
</protein>
<dbReference type="OrthoDB" id="9800334at2"/>
<sequence>MSAAQSRPQDRGEAPALAVAVVARRLGVAPATLRTWDRRYGLGPTVHVAGSHRRYTADDVARLVVMRRLTLGGVAPADAARSALAGESVPAAVPAAVPATAAVLAGPVITSPTMLVPTMLIDAALHQDGPACRRLLAAMLADVVPWWTDLVEPARASLAERTVLARAGEYPEWVLDSAALAVLRDRTAPARDLLAIGQRLVLLLGAPHERRPIVLHALACALTDRGVDARVVTGPMEPRRVLELVTMAHPRVVALLSELPAPDLSVVADLHAADPELPLVVGLTEWLPAPALPEGRSVHRVHTLPGVLNEVLAATG</sequence>